<feature type="compositionally biased region" description="Polar residues" evidence="1">
    <location>
        <begin position="54"/>
        <end position="63"/>
    </location>
</feature>
<sequence length="122" mass="13217">MLQYLGSPKARIRSAWPSYLPVIDRLLHQRLFQEDIPGLPSRSLSNGAGVDSTVRISSSQSTLLAPKPAMPPPQLSVANSITPRSKLTGSNMKTLQHSAKSGFSLNAFCSERLKEIAEKAGE</sequence>
<feature type="region of interest" description="Disordered" evidence="1">
    <location>
        <begin position="42"/>
        <end position="80"/>
    </location>
</feature>
<dbReference type="OrthoDB" id="10616466at2759"/>
<gene>
    <name evidence="2" type="ORF">ASIM_LOCUS20317</name>
</gene>
<organism evidence="4">
    <name type="scientific">Anisakis simplex</name>
    <name type="common">Herring worm</name>
    <dbReference type="NCBI Taxonomy" id="6269"/>
    <lineage>
        <taxon>Eukaryota</taxon>
        <taxon>Metazoa</taxon>
        <taxon>Ecdysozoa</taxon>
        <taxon>Nematoda</taxon>
        <taxon>Chromadorea</taxon>
        <taxon>Rhabditida</taxon>
        <taxon>Spirurina</taxon>
        <taxon>Ascaridomorpha</taxon>
        <taxon>Ascaridoidea</taxon>
        <taxon>Anisakidae</taxon>
        <taxon>Anisakis</taxon>
        <taxon>Anisakis simplex complex</taxon>
    </lineage>
</organism>
<evidence type="ECO:0000313" key="4">
    <source>
        <dbReference type="WBParaSite" id="ASIM_0002094101-mRNA-1"/>
    </source>
</evidence>
<dbReference type="EMBL" id="UYRR01039257">
    <property type="protein sequence ID" value="VDK75949.1"/>
    <property type="molecule type" value="Genomic_DNA"/>
</dbReference>
<keyword evidence="3" id="KW-1185">Reference proteome</keyword>
<reference evidence="2 3" key="2">
    <citation type="submission" date="2018-11" db="EMBL/GenBank/DDBJ databases">
        <authorList>
            <consortium name="Pathogen Informatics"/>
        </authorList>
    </citation>
    <scope>NUCLEOTIDE SEQUENCE [LARGE SCALE GENOMIC DNA]</scope>
</reference>
<name>A0A0M3KIW9_ANISI</name>
<evidence type="ECO:0000313" key="3">
    <source>
        <dbReference type="Proteomes" id="UP000267096"/>
    </source>
</evidence>
<protein>
    <submittedName>
        <fullName evidence="2 4">Uncharacterized protein</fullName>
    </submittedName>
</protein>
<dbReference type="Proteomes" id="UP000267096">
    <property type="component" value="Unassembled WGS sequence"/>
</dbReference>
<proteinExistence type="predicted"/>
<reference evidence="4" key="1">
    <citation type="submission" date="2017-02" db="UniProtKB">
        <authorList>
            <consortium name="WormBaseParasite"/>
        </authorList>
    </citation>
    <scope>IDENTIFICATION</scope>
</reference>
<evidence type="ECO:0000313" key="2">
    <source>
        <dbReference type="EMBL" id="VDK75949.1"/>
    </source>
</evidence>
<evidence type="ECO:0000256" key="1">
    <source>
        <dbReference type="SAM" id="MobiDB-lite"/>
    </source>
</evidence>
<dbReference type="AlphaFoldDB" id="A0A0M3KIW9"/>
<accession>A0A0M3KIW9</accession>
<dbReference type="WBParaSite" id="ASIM_0002094101-mRNA-1">
    <property type="protein sequence ID" value="ASIM_0002094101-mRNA-1"/>
    <property type="gene ID" value="ASIM_0002094101"/>
</dbReference>